<accession>A0A6C0ISN6</accession>
<keyword evidence="1" id="KW-0472">Membrane</keyword>
<evidence type="ECO:0008006" key="3">
    <source>
        <dbReference type="Google" id="ProtNLM"/>
    </source>
</evidence>
<evidence type="ECO:0000256" key="1">
    <source>
        <dbReference type="SAM" id="Phobius"/>
    </source>
</evidence>
<dbReference type="Gene3D" id="2.60.120.200">
    <property type="match status" value="1"/>
</dbReference>
<dbReference type="EMBL" id="MN740250">
    <property type="protein sequence ID" value="QHT96032.1"/>
    <property type="molecule type" value="Genomic_DNA"/>
</dbReference>
<dbReference type="InterPro" id="IPR013320">
    <property type="entry name" value="ConA-like_dom_sf"/>
</dbReference>
<keyword evidence="1" id="KW-0812">Transmembrane</keyword>
<sequence length="244" mass="26886">MEVKTLLMLVFIIILLVIVVRYIMKDVNTLSGVISAKTMQTVSASSLASSTSGGNTSNYTYSIWFYIDDWNYRYGEPKVVFGRMTSGTGTKEPCPSVTLAPAENNMIISLAVYPGLDDQPEAGENYTVHNCPIANVPIQKWTNLLMSVYGRTLDLYLDGKLVRTCVLPGVAKIDPDTNVYITPNGGFSGWTANLQYWPNATDPQKAWDTYIKGYGGSWLGNLFGQYSVKVTVMQNDVENASVTI</sequence>
<dbReference type="SUPFAM" id="SSF49899">
    <property type="entry name" value="Concanavalin A-like lectins/glucanases"/>
    <property type="match status" value="1"/>
</dbReference>
<reference evidence="2" key="1">
    <citation type="journal article" date="2020" name="Nature">
        <title>Giant virus diversity and host interactions through global metagenomics.</title>
        <authorList>
            <person name="Schulz F."/>
            <person name="Roux S."/>
            <person name="Paez-Espino D."/>
            <person name="Jungbluth S."/>
            <person name="Walsh D.A."/>
            <person name="Denef V.J."/>
            <person name="McMahon K.D."/>
            <person name="Konstantinidis K.T."/>
            <person name="Eloe-Fadrosh E.A."/>
            <person name="Kyrpides N.C."/>
            <person name="Woyke T."/>
        </authorList>
    </citation>
    <scope>NUCLEOTIDE SEQUENCE</scope>
    <source>
        <strain evidence="2">GVMAG-M-3300024301-20</strain>
    </source>
</reference>
<organism evidence="2">
    <name type="scientific">viral metagenome</name>
    <dbReference type="NCBI Taxonomy" id="1070528"/>
    <lineage>
        <taxon>unclassified sequences</taxon>
        <taxon>metagenomes</taxon>
        <taxon>organismal metagenomes</taxon>
    </lineage>
</organism>
<dbReference type="Pfam" id="PF13385">
    <property type="entry name" value="Laminin_G_3"/>
    <property type="match status" value="1"/>
</dbReference>
<keyword evidence="1" id="KW-1133">Transmembrane helix</keyword>
<dbReference type="AlphaFoldDB" id="A0A6C0ISN6"/>
<evidence type="ECO:0000313" key="2">
    <source>
        <dbReference type="EMBL" id="QHT96032.1"/>
    </source>
</evidence>
<feature type="transmembrane region" description="Helical" evidence="1">
    <location>
        <begin position="6"/>
        <end position="24"/>
    </location>
</feature>
<name>A0A6C0ISN6_9ZZZZ</name>
<protein>
    <recommendedName>
        <fullName evidence="3">Lectin/glucanase superfamily protein</fullName>
    </recommendedName>
</protein>
<proteinExistence type="predicted"/>